<sequence length="267" mass="30021">MNTNFHPKSQLLPEFPVETIGGMTIAALDRQETARVMIDAVKAARSISAPPLLFSSSNGQIISQVSGASDRTPSELMKTVDLISADGQSLVFASRLFGRGGIRERCATTDLFHDVARIACDEEVTFYILGATQEENELAVRNVHQLYPQLKIVGSHHGYFSGQDDEEETIQEINGLKPDIVWIGMGFPRQLEFCARWRDSLRNVGAIKTCGGLLNFLSQSRSRAPRWMQSAGLEWCYRLALEPRRLLYRYFITNIHATWLLISRTSR</sequence>
<evidence type="ECO:0000256" key="2">
    <source>
        <dbReference type="ARBA" id="ARBA00022679"/>
    </source>
</evidence>
<dbReference type="PANTHER" id="PTHR34136:SF1">
    <property type="entry name" value="UDP-N-ACETYL-D-MANNOSAMINURONIC ACID TRANSFERASE"/>
    <property type="match status" value="1"/>
</dbReference>
<dbReference type="EMBL" id="JAQIIO010000005">
    <property type="protein sequence ID" value="MDA5094657.1"/>
    <property type="molecule type" value="Genomic_DNA"/>
</dbReference>
<name>A0ABT4W2C9_9RHOB</name>
<evidence type="ECO:0000256" key="1">
    <source>
        <dbReference type="ARBA" id="ARBA00022676"/>
    </source>
</evidence>
<evidence type="ECO:0000313" key="4">
    <source>
        <dbReference type="Proteomes" id="UP001528040"/>
    </source>
</evidence>
<dbReference type="RefSeq" id="WP_271054362.1">
    <property type="nucleotide sequence ID" value="NZ_JAQIIO010000005.1"/>
</dbReference>
<protein>
    <submittedName>
        <fullName evidence="3">WecB/TagA/CpsF family glycosyltransferase</fullName>
    </submittedName>
</protein>
<keyword evidence="4" id="KW-1185">Reference proteome</keyword>
<reference evidence="3 4" key="1">
    <citation type="submission" date="2023-01" db="EMBL/GenBank/DDBJ databases">
        <authorList>
            <person name="Yoon J.-W."/>
        </authorList>
    </citation>
    <scope>NUCLEOTIDE SEQUENCE [LARGE SCALE GENOMIC DNA]</scope>
    <source>
        <strain evidence="3 4">KMU-50</strain>
    </source>
</reference>
<dbReference type="NCBIfam" id="TIGR00696">
    <property type="entry name" value="wecG_tagA_cpsF"/>
    <property type="match status" value="1"/>
</dbReference>
<gene>
    <name evidence="3" type="ORF">O2N63_11230</name>
</gene>
<evidence type="ECO:0000313" key="3">
    <source>
        <dbReference type="EMBL" id="MDA5094657.1"/>
    </source>
</evidence>
<accession>A0ABT4W2C9</accession>
<dbReference type="InterPro" id="IPR004629">
    <property type="entry name" value="WecG_TagA_CpsF"/>
</dbReference>
<organism evidence="3 4">
    <name type="scientific">Aliiroseovarius salicola</name>
    <dbReference type="NCBI Taxonomy" id="3009082"/>
    <lineage>
        <taxon>Bacteria</taxon>
        <taxon>Pseudomonadati</taxon>
        <taxon>Pseudomonadota</taxon>
        <taxon>Alphaproteobacteria</taxon>
        <taxon>Rhodobacterales</taxon>
        <taxon>Paracoccaceae</taxon>
        <taxon>Aliiroseovarius</taxon>
    </lineage>
</organism>
<proteinExistence type="predicted"/>
<comment type="caution">
    <text evidence="3">The sequence shown here is derived from an EMBL/GenBank/DDBJ whole genome shotgun (WGS) entry which is preliminary data.</text>
</comment>
<dbReference type="Pfam" id="PF03808">
    <property type="entry name" value="Glyco_tran_WecG"/>
    <property type="match status" value="1"/>
</dbReference>
<dbReference type="Proteomes" id="UP001528040">
    <property type="component" value="Unassembled WGS sequence"/>
</dbReference>
<dbReference type="PANTHER" id="PTHR34136">
    <property type="match status" value="1"/>
</dbReference>
<keyword evidence="1" id="KW-0328">Glycosyltransferase</keyword>
<dbReference type="CDD" id="cd06533">
    <property type="entry name" value="Glyco_transf_WecG_TagA"/>
    <property type="match status" value="1"/>
</dbReference>
<keyword evidence="2" id="KW-0808">Transferase</keyword>